<dbReference type="Gene3D" id="3.10.290.10">
    <property type="entry name" value="RNA-binding S4 domain"/>
    <property type="match status" value="1"/>
</dbReference>
<dbReference type="InterPro" id="IPR036986">
    <property type="entry name" value="S4_RNA-bd_sf"/>
</dbReference>
<dbReference type="EMBL" id="BAED01000007">
    <property type="protein sequence ID" value="GAB03940.1"/>
    <property type="molecule type" value="Genomic_DNA"/>
</dbReference>
<protein>
    <submittedName>
        <fullName evidence="2">Uncharacterized protein</fullName>
    </submittedName>
</protein>
<evidence type="ECO:0000256" key="1">
    <source>
        <dbReference type="PROSITE-ProRule" id="PRU00182"/>
    </source>
</evidence>
<keyword evidence="1" id="KW-0694">RNA-binding</keyword>
<organism evidence="2 3">
    <name type="scientific">Gordonia amarae NBRC 15530</name>
    <dbReference type="NCBI Taxonomy" id="1075090"/>
    <lineage>
        <taxon>Bacteria</taxon>
        <taxon>Bacillati</taxon>
        <taxon>Actinomycetota</taxon>
        <taxon>Actinomycetes</taxon>
        <taxon>Mycobacteriales</taxon>
        <taxon>Gordoniaceae</taxon>
        <taxon>Gordonia</taxon>
    </lineage>
</organism>
<proteinExistence type="predicted"/>
<accession>G7GK15</accession>
<dbReference type="CDD" id="cd00165">
    <property type="entry name" value="S4"/>
    <property type="match status" value="1"/>
</dbReference>
<sequence length="99" mass="10697">MPNKHRRGERLCLPAGKFWWPDLSAILVTMFDVPISDDSIRLGQFLKLANLVESGADAKGVLADGLVSVNGEPEVRRGRQLAVGDVVAIDGESARVTRA</sequence>
<dbReference type="SUPFAM" id="SSF55174">
    <property type="entry name" value="Alpha-L RNA-binding motif"/>
    <property type="match status" value="1"/>
</dbReference>
<dbReference type="AlphaFoldDB" id="G7GK15"/>
<reference evidence="2 3" key="1">
    <citation type="submission" date="2011-11" db="EMBL/GenBank/DDBJ databases">
        <title>Whole genome shotgun sequence of Gordonia amarae NBRC 15530.</title>
        <authorList>
            <person name="Takarada H."/>
            <person name="Hosoyama A."/>
            <person name="Tsuchikane K."/>
            <person name="Katsumata H."/>
            <person name="Yamazaki S."/>
            <person name="Fujita N."/>
        </authorList>
    </citation>
    <scope>NUCLEOTIDE SEQUENCE [LARGE SCALE GENOMIC DNA]</scope>
    <source>
        <strain evidence="2 3">NBRC 15530</strain>
    </source>
</reference>
<gene>
    <name evidence="2" type="ORF">GOAMR_07_00280</name>
</gene>
<dbReference type="Pfam" id="PF13275">
    <property type="entry name" value="S4_2"/>
    <property type="match status" value="1"/>
</dbReference>
<keyword evidence="3" id="KW-1185">Reference proteome</keyword>
<evidence type="ECO:0000313" key="2">
    <source>
        <dbReference type="EMBL" id="GAB03940.1"/>
    </source>
</evidence>
<dbReference type="eggNOG" id="COG2501">
    <property type="taxonomic scope" value="Bacteria"/>
</dbReference>
<dbReference type="GO" id="GO:0003723">
    <property type="term" value="F:RNA binding"/>
    <property type="evidence" value="ECO:0007669"/>
    <property type="project" value="UniProtKB-KW"/>
</dbReference>
<comment type="caution">
    <text evidence="2">The sequence shown here is derived from an EMBL/GenBank/DDBJ whole genome shotgun (WGS) entry which is preliminary data.</text>
</comment>
<evidence type="ECO:0000313" key="3">
    <source>
        <dbReference type="Proteomes" id="UP000006023"/>
    </source>
</evidence>
<name>G7GK15_9ACTN</name>
<dbReference type="Proteomes" id="UP000006023">
    <property type="component" value="Unassembled WGS sequence"/>
</dbReference>
<dbReference type="STRING" id="1075090.GOAMR_07_00280"/>
<dbReference type="PROSITE" id="PS50889">
    <property type="entry name" value="S4"/>
    <property type="match status" value="1"/>
</dbReference>